<dbReference type="Pfam" id="PF17318">
    <property type="entry name" value="DUF5361"/>
    <property type="match status" value="1"/>
</dbReference>
<evidence type="ECO:0000313" key="1">
    <source>
        <dbReference type="EMBL" id="DAD73511.1"/>
    </source>
</evidence>
<name>A0A8S5LUJ7_9CAUD</name>
<organism evidence="1">
    <name type="scientific">Siphoviridae sp. ctM3g2</name>
    <dbReference type="NCBI Taxonomy" id="2826255"/>
    <lineage>
        <taxon>Viruses</taxon>
        <taxon>Duplodnaviria</taxon>
        <taxon>Heunggongvirae</taxon>
        <taxon>Uroviricota</taxon>
        <taxon>Caudoviricetes</taxon>
    </lineage>
</organism>
<proteinExistence type="predicted"/>
<reference evidence="1" key="1">
    <citation type="journal article" date="2021" name="Proc. Natl. Acad. Sci. U.S.A.">
        <title>A Catalog of Tens of Thousands of Viruses from Human Metagenomes Reveals Hidden Associations with Chronic Diseases.</title>
        <authorList>
            <person name="Tisza M.J."/>
            <person name="Buck C.B."/>
        </authorList>
    </citation>
    <scope>NUCLEOTIDE SEQUENCE</scope>
    <source>
        <strain evidence="1">CtM3g2</strain>
    </source>
</reference>
<dbReference type="EMBL" id="BK014738">
    <property type="protein sequence ID" value="DAD73511.1"/>
    <property type="molecule type" value="Genomic_DNA"/>
</dbReference>
<dbReference type="InterPro" id="IPR035286">
    <property type="entry name" value="DUF5361"/>
</dbReference>
<protein>
    <submittedName>
        <fullName evidence="1">Uncharacterized protein</fullName>
    </submittedName>
</protein>
<accession>A0A8S5LUJ7</accession>
<sequence>MIATDNDALICDMAETYKVFDLRALPVPMLATLAAGLRDDSRIKIKLSGARAATDTLLLASIADALNFLAWAKTKAAQTGKNRPKSFLTAFTEVPQTHDEVTGYRTPEDFKAAWQRLGGEANGD</sequence>